<dbReference type="eggNOG" id="ENOG502QSY2">
    <property type="taxonomic scope" value="Eukaryota"/>
</dbReference>
<dbReference type="PANTHER" id="PTHR46910">
    <property type="entry name" value="TRANSCRIPTION FACTOR PDR1"/>
    <property type="match status" value="1"/>
</dbReference>
<accession>A0A0W0F0N3</accession>
<dbReference type="EMBL" id="LATX01002412">
    <property type="protein sequence ID" value="KTB29809.1"/>
    <property type="molecule type" value="Genomic_DNA"/>
</dbReference>
<evidence type="ECO:0000313" key="4">
    <source>
        <dbReference type="EMBL" id="KTB29809.1"/>
    </source>
</evidence>
<dbReference type="GO" id="GO:0008270">
    <property type="term" value="F:zinc ion binding"/>
    <property type="evidence" value="ECO:0007669"/>
    <property type="project" value="InterPro"/>
</dbReference>
<evidence type="ECO:0000259" key="3">
    <source>
        <dbReference type="SMART" id="SM00906"/>
    </source>
</evidence>
<comment type="caution">
    <text evidence="4">The sequence shown here is derived from an EMBL/GenBank/DDBJ whole genome shotgun (WGS) entry which is preliminary data.</text>
</comment>
<dbReference type="InterPro" id="IPR007219">
    <property type="entry name" value="XnlR_reg_dom"/>
</dbReference>
<protein>
    <recommendedName>
        <fullName evidence="3">Xylanolytic transcriptional activator regulatory domain-containing protein</fullName>
    </recommendedName>
</protein>
<sequence>MNSNLRNVDEHTLGNGATTPGDHCSNCLAFNAVCTYSEQTKVVPFYQLKPTVIPDLQLFHSEAPRCEESFSPNFNFGELSIQRHAPKLSAIGVNSFKDTIHPLSSSVLSASQPQATSLSPVSINHLEEDDFSYIDITEKMKKISLNSELADSFFGPASSFKLLHTAHGTKSQYIGKESFDTLYYKRPKIWEQRPWELSAISFDKTTYVFPEDDLLHTLVSLYFSQVNCYLPLIHAPTFKRLVLSGVHHTDHKFGGLLLAMCALASRYSDDPRVFENPKILTSAGWKYFKQVKTLSGVIIDAPSLYDLQTFCLVTLYLYGSSFPEASWALVGVAIRYAEGLGYHRRKPDSVKLTPEIEQQKRVFWVLVTMDRMTSNFTGRPCAICEEDYDQQLPVDCDDEFWPGENNGDPNLAFEQPANKPSFISCFICQIKLYKILGFALRTLFPTKRTKTILGLVGVNWEQKIVSALDSSLNDWINNIPDHLRWDPNRENALFFNQSAYLHSIYYDVQIQTHRPFIQKPSTFTFPSLAICTNAARSCINILYRHSQSERGSFDFPHILHAAFAACAVLLTNIWSGKRTGIKFDQQRELSDVAKIMSVLGKLEKRWVGAGKFMDIMCELARGIDGTDSNPCDMNHPKSPILDGNPPPVEQSSRDSSSSYSRSAILPSESDSSATFEQPVSTDFAPSIPFSSEELGTRPFGLDLPGSGGMPTGSVLSIDDVNGIFPDGTMSNSSLGADNIYPDANDSDMATWWNTLGDQSLAAMWTTAPTGFSVDEWDQYIEHINSVNPP</sequence>
<reference evidence="4 5" key="1">
    <citation type="submission" date="2015-12" db="EMBL/GenBank/DDBJ databases">
        <title>Draft genome sequence of Moniliophthora roreri, the causal agent of frosty pod rot of cacao.</title>
        <authorList>
            <person name="Aime M.C."/>
            <person name="Diaz-Valderrama J.R."/>
            <person name="Kijpornyongpan T."/>
            <person name="Phillips-Mora W."/>
        </authorList>
    </citation>
    <scope>NUCLEOTIDE SEQUENCE [LARGE SCALE GENOMIC DNA]</scope>
    <source>
        <strain evidence="4 5">MCA 2952</strain>
    </source>
</reference>
<dbReference type="Pfam" id="PF04082">
    <property type="entry name" value="Fungal_trans"/>
    <property type="match status" value="1"/>
</dbReference>
<proteinExistence type="predicted"/>
<evidence type="ECO:0000256" key="2">
    <source>
        <dbReference type="SAM" id="MobiDB-lite"/>
    </source>
</evidence>
<dbReference type="InterPro" id="IPR050987">
    <property type="entry name" value="AtrR-like"/>
</dbReference>
<feature type="compositionally biased region" description="Polar residues" evidence="2">
    <location>
        <begin position="668"/>
        <end position="680"/>
    </location>
</feature>
<feature type="region of interest" description="Disordered" evidence="2">
    <location>
        <begin position="627"/>
        <end position="688"/>
    </location>
</feature>
<dbReference type="SMART" id="SM00906">
    <property type="entry name" value="Fungal_trans"/>
    <property type="match status" value="1"/>
</dbReference>
<keyword evidence="1" id="KW-0539">Nucleus</keyword>
<feature type="compositionally biased region" description="Low complexity" evidence="2">
    <location>
        <begin position="653"/>
        <end position="662"/>
    </location>
</feature>
<dbReference type="GO" id="GO:0006351">
    <property type="term" value="P:DNA-templated transcription"/>
    <property type="evidence" value="ECO:0007669"/>
    <property type="project" value="InterPro"/>
</dbReference>
<dbReference type="Proteomes" id="UP000054988">
    <property type="component" value="Unassembled WGS sequence"/>
</dbReference>
<dbReference type="GO" id="GO:0003677">
    <property type="term" value="F:DNA binding"/>
    <property type="evidence" value="ECO:0007669"/>
    <property type="project" value="InterPro"/>
</dbReference>
<dbReference type="PANTHER" id="PTHR46910:SF38">
    <property type="entry name" value="ZN(2)-C6 FUNGAL-TYPE DOMAIN-CONTAINING PROTEIN"/>
    <property type="match status" value="1"/>
</dbReference>
<organism evidence="4 5">
    <name type="scientific">Moniliophthora roreri</name>
    <name type="common">Frosty pod rot fungus</name>
    <name type="synonym">Monilia roreri</name>
    <dbReference type="NCBI Taxonomy" id="221103"/>
    <lineage>
        <taxon>Eukaryota</taxon>
        <taxon>Fungi</taxon>
        <taxon>Dikarya</taxon>
        <taxon>Basidiomycota</taxon>
        <taxon>Agaricomycotina</taxon>
        <taxon>Agaricomycetes</taxon>
        <taxon>Agaricomycetidae</taxon>
        <taxon>Agaricales</taxon>
        <taxon>Marasmiineae</taxon>
        <taxon>Marasmiaceae</taxon>
        <taxon>Moniliophthora</taxon>
    </lineage>
</organism>
<dbReference type="AlphaFoldDB" id="A0A0W0F0N3"/>
<gene>
    <name evidence="4" type="ORF">WG66_17688</name>
</gene>
<name>A0A0W0F0N3_MONRR</name>
<evidence type="ECO:0000256" key="1">
    <source>
        <dbReference type="ARBA" id="ARBA00023242"/>
    </source>
</evidence>
<feature type="domain" description="Xylanolytic transcriptional activator regulatory" evidence="3">
    <location>
        <begin position="326"/>
        <end position="399"/>
    </location>
</feature>
<evidence type="ECO:0000313" key="5">
    <source>
        <dbReference type="Proteomes" id="UP000054988"/>
    </source>
</evidence>
<dbReference type="CDD" id="cd12148">
    <property type="entry name" value="fungal_TF_MHR"/>
    <property type="match status" value="1"/>
</dbReference>
<dbReference type="GO" id="GO:0003700">
    <property type="term" value="F:DNA-binding transcription factor activity"/>
    <property type="evidence" value="ECO:0007669"/>
    <property type="project" value="InterPro"/>
</dbReference>